<feature type="binding site" evidence="5">
    <location>
        <begin position="14"/>
        <end position="19"/>
    </location>
    <ligand>
        <name>ATP</name>
        <dbReference type="ChEBI" id="CHEBI:30616"/>
    </ligand>
</feature>
<comment type="caution">
    <text evidence="7">The sequence shown here is derived from an EMBL/GenBank/DDBJ whole genome shotgun (WGS) entry which is preliminary data.</text>
</comment>
<comment type="function">
    <text evidence="5">Catalyzes the phosphorylation of the 3'-hydroxyl group of dephosphocoenzyme A to form coenzyme A.</text>
</comment>
<organism evidence="7 8">
    <name type="scientific">Phaeocystidibacter luteus</name>
    <dbReference type="NCBI Taxonomy" id="911197"/>
    <lineage>
        <taxon>Bacteria</taxon>
        <taxon>Pseudomonadati</taxon>
        <taxon>Bacteroidota</taxon>
        <taxon>Flavobacteriia</taxon>
        <taxon>Flavobacteriales</taxon>
        <taxon>Phaeocystidibacteraceae</taxon>
        <taxon>Phaeocystidibacter</taxon>
    </lineage>
</organism>
<evidence type="ECO:0000256" key="5">
    <source>
        <dbReference type="HAMAP-Rule" id="MF_00376"/>
    </source>
</evidence>
<comment type="catalytic activity">
    <reaction evidence="5">
        <text>3'-dephospho-CoA + ATP = ADP + CoA + H(+)</text>
        <dbReference type="Rhea" id="RHEA:18245"/>
        <dbReference type="ChEBI" id="CHEBI:15378"/>
        <dbReference type="ChEBI" id="CHEBI:30616"/>
        <dbReference type="ChEBI" id="CHEBI:57287"/>
        <dbReference type="ChEBI" id="CHEBI:57328"/>
        <dbReference type="ChEBI" id="CHEBI:456216"/>
        <dbReference type="EC" id="2.7.1.24"/>
    </reaction>
</comment>
<dbReference type="GO" id="GO:0004140">
    <property type="term" value="F:dephospho-CoA kinase activity"/>
    <property type="evidence" value="ECO:0007669"/>
    <property type="project" value="UniProtKB-UniRule"/>
</dbReference>
<keyword evidence="4 5" id="KW-0173">Coenzyme A biosynthesis</keyword>
<dbReference type="Proteomes" id="UP000468650">
    <property type="component" value="Unassembled WGS sequence"/>
</dbReference>
<sequence>MSKVIQVGLTGGIGSGKSTVAKIFEAFNIPCYYADDRAKWLMEHDDELVSELKGAFGEELYTEGRLNRPWLAERIFNNPEERKTVNALVHPAVGRDFDKWSAEQDSPYVLKEAAILFETGGHVLSDFNILVTAPEDLRIQRVKDRDGSTTEQVKSRMDAQWSDEKKAELADFIILNDEKQPLIPQVKNIHEAILRKSN</sequence>
<dbReference type="PANTHER" id="PTHR10695">
    <property type="entry name" value="DEPHOSPHO-COA KINASE-RELATED"/>
    <property type="match status" value="1"/>
</dbReference>
<dbReference type="InterPro" id="IPR027417">
    <property type="entry name" value="P-loop_NTPase"/>
</dbReference>
<evidence type="ECO:0000256" key="3">
    <source>
        <dbReference type="ARBA" id="ARBA00022840"/>
    </source>
</evidence>
<gene>
    <name evidence="5" type="primary">coaE</name>
    <name evidence="7" type="ORF">F8C67_02325</name>
</gene>
<comment type="pathway">
    <text evidence="5">Cofactor biosynthesis; coenzyme A biosynthesis; CoA from (R)-pantothenate: step 5/5.</text>
</comment>
<proteinExistence type="inferred from homology"/>
<dbReference type="NCBIfam" id="TIGR00152">
    <property type="entry name" value="dephospho-CoA kinase"/>
    <property type="match status" value="1"/>
</dbReference>
<dbReference type="PROSITE" id="PS51219">
    <property type="entry name" value="DPCK"/>
    <property type="match status" value="1"/>
</dbReference>
<comment type="subcellular location">
    <subcellularLocation>
        <location evidence="5">Cytoplasm</location>
    </subcellularLocation>
</comment>
<protein>
    <recommendedName>
        <fullName evidence="5 6">Dephospho-CoA kinase</fullName>
        <ecNumber evidence="5 6">2.7.1.24</ecNumber>
    </recommendedName>
    <alternativeName>
        <fullName evidence="5">Dephosphocoenzyme A kinase</fullName>
    </alternativeName>
</protein>
<comment type="similarity">
    <text evidence="1 5">Belongs to the CoaE family.</text>
</comment>
<evidence type="ECO:0000313" key="8">
    <source>
        <dbReference type="Proteomes" id="UP000468650"/>
    </source>
</evidence>
<dbReference type="InterPro" id="IPR001977">
    <property type="entry name" value="Depp_CoAkinase"/>
</dbReference>
<dbReference type="AlphaFoldDB" id="A0A6N6RM25"/>
<dbReference type="PANTHER" id="PTHR10695:SF46">
    <property type="entry name" value="BIFUNCTIONAL COENZYME A SYNTHASE-RELATED"/>
    <property type="match status" value="1"/>
</dbReference>
<dbReference type="GO" id="GO:0005737">
    <property type="term" value="C:cytoplasm"/>
    <property type="evidence" value="ECO:0007669"/>
    <property type="project" value="UniProtKB-SubCell"/>
</dbReference>
<evidence type="ECO:0000313" key="7">
    <source>
        <dbReference type="EMBL" id="KAB2814598.1"/>
    </source>
</evidence>
<evidence type="ECO:0000256" key="2">
    <source>
        <dbReference type="ARBA" id="ARBA00022741"/>
    </source>
</evidence>
<keyword evidence="5" id="KW-0963">Cytoplasm</keyword>
<dbReference type="SUPFAM" id="SSF52540">
    <property type="entry name" value="P-loop containing nucleoside triphosphate hydrolases"/>
    <property type="match status" value="1"/>
</dbReference>
<dbReference type="HAMAP" id="MF_00376">
    <property type="entry name" value="Dephospho_CoA_kinase"/>
    <property type="match status" value="1"/>
</dbReference>
<dbReference type="EMBL" id="WBVO01000001">
    <property type="protein sequence ID" value="KAB2814598.1"/>
    <property type="molecule type" value="Genomic_DNA"/>
</dbReference>
<dbReference type="Gene3D" id="3.40.50.300">
    <property type="entry name" value="P-loop containing nucleotide triphosphate hydrolases"/>
    <property type="match status" value="1"/>
</dbReference>
<evidence type="ECO:0000256" key="4">
    <source>
        <dbReference type="ARBA" id="ARBA00022993"/>
    </source>
</evidence>
<keyword evidence="3 5" id="KW-0067">ATP-binding</keyword>
<dbReference type="GO" id="GO:0005524">
    <property type="term" value="F:ATP binding"/>
    <property type="evidence" value="ECO:0007669"/>
    <property type="project" value="UniProtKB-UniRule"/>
</dbReference>
<dbReference type="EC" id="2.7.1.24" evidence="5 6"/>
<keyword evidence="8" id="KW-1185">Reference proteome</keyword>
<name>A0A6N6RM25_9FLAO</name>
<keyword evidence="2 5" id="KW-0547">Nucleotide-binding</keyword>
<keyword evidence="5 7" id="KW-0808">Transferase</keyword>
<evidence type="ECO:0000256" key="6">
    <source>
        <dbReference type="NCBIfam" id="TIGR00152"/>
    </source>
</evidence>
<evidence type="ECO:0000256" key="1">
    <source>
        <dbReference type="ARBA" id="ARBA00009018"/>
    </source>
</evidence>
<keyword evidence="5 7" id="KW-0418">Kinase</keyword>
<reference evidence="7 8" key="1">
    <citation type="submission" date="2019-09" db="EMBL/GenBank/DDBJ databases">
        <title>Genomes of family Cryomorphaceae.</title>
        <authorList>
            <person name="Bowman J.P."/>
        </authorList>
    </citation>
    <scope>NUCLEOTIDE SEQUENCE [LARGE SCALE GENOMIC DNA]</scope>
    <source>
        <strain evidence="7 8">LMG 25704</strain>
    </source>
</reference>
<dbReference type="OrthoDB" id="9812943at2"/>
<dbReference type="RefSeq" id="WP_151666176.1">
    <property type="nucleotide sequence ID" value="NZ_WBVO01000001.1"/>
</dbReference>
<dbReference type="GO" id="GO:0015937">
    <property type="term" value="P:coenzyme A biosynthetic process"/>
    <property type="evidence" value="ECO:0007669"/>
    <property type="project" value="UniProtKB-UniRule"/>
</dbReference>
<dbReference type="CDD" id="cd02022">
    <property type="entry name" value="DPCK"/>
    <property type="match status" value="1"/>
</dbReference>
<dbReference type="Pfam" id="PF01121">
    <property type="entry name" value="CoaE"/>
    <property type="match status" value="1"/>
</dbReference>
<accession>A0A6N6RM25</accession>
<dbReference type="UniPathway" id="UPA00241">
    <property type="reaction ID" value="UER00356"/>
</dbReference>